<reference evidence="1 2" key="1">
    <citation type="submission" date="2020-08" db="EMBL/GenBank/DDBJ databases">
        <title>Genomic Encyclopedia of Type Strains, Phase IV (KMG-IV): sequencing the most valuable type-strain genomes for metagenomic binning, comparative biology and taxonomic classification.</title>
        <authorList>
            <person name="Goeker M."/>
        </authorList>
    </citation>
    <scope>NUCLEOTIDE SEQUENCE [LARGE SCALE GENOMIC DNA]</scope>
    <source>
        <strain evidence="1 2">DSM 12141</strain>
    </source>
</reference>
<dbReference type="InterPro" id="IPR036663">
    <property type="entry name" value="Fumarylacetoacetase_C_sf"/>
</dbReference>
<evidence type="ECO:0000313" key="1">
    <source>
        <dbReference type="EMBL" id="MBB6084489.1"/>
    </source>
</evidence>
<evidence type="ECO:0000313" key="2">
    <source>
        <dbReference type="Proteomes" id="UP000541136"/>
    </source>
</evidence>
<protein>
    <submittedName>
        <fullName evidence="1">2-keto-4-pentenoate hydratase</fullName>
    </submittedName>
</protein>
<dbReference type="SUPFAM" id="SSF56529">
    <property type="entry name" value="FAH"/>
    <property type="match status" value="1"/>
</dbReference>
<dbReference type="EMBL" id="JACHIB010000015">
    <property type="protein sequence ID" value="MBB6084489.1"/>
    <property type="molecule type" value="Genomic_DNA"/>
</dbReference>
<dbReference type="Proteomes" id="UP000541136">
    <property type="component" value="Unassembled WGS sequence"/>
</dbReference>
<dbReference type="AlphaFoldDB" id="A0A7W9TPL9"/>
<comment type="caution">
    <text evidence="1">The sequence shown here is derived from an EMBL/GenBank/DDBJ whole genome shotgun (WGS) entry which is preliminary data.</text>
</comment>
<dbReference type="Gene3D" id="3.90.850.10">
    <property type="entry name" value="Fumarylacetoacetase-like, C-terminal domain"/>
    <property type="match status" value="1"/>
</dbReference>
<proteinExistence type="predicted"/>
<sequence length="39" mass="3848">MPAGTLILTGGLTEAVAVQPGDHVALHAQGMGSVSLNFS</sequence>
<accession>A0A7W9TPL9</accession>
<name>A0A7W9TPL9_CASDE</name>
<dbReference type="GO" id="GO:0003824">
    <property type="term" value="F:catalytic activity"/>
    <property type="evidence" value="ECO:0007669"/>
    <property type="project" value="InterPro"/>
</dbReference>
<organism evidence="1 2">
    <name type="scientific">Castellaniella defragrans</name>
    <name type="common">Alcaligenes defragrans</name>
    <dbReference type="NCBI Taxonomy" id="75697"/>
    <lineage>
        <taxon>Bacteria</taxon>
        <taxon>Pseudomonadati</taxon>
        <taxon>Pseudomonadota</taxon>
        <taxon>Betaproteobacteria</taxon>
        <taxon>Burkholderiales</taxon>
        <taxon>Alcaligenaceae</taxon>
        <taxon>Castellaniella</taxon>
    </lineage>
</organism>
<gene>
    <name evidence="1" type="ORF">HNR28_002535</name>
</gene>